<dbReference type="EMBL" id="JAEHOH010000016">
    <property type="protein sequence ID" value="MBK0419768.1"/>
    <property type="molecule type" value="Genomic_DNA"/>
</dbReference>
<feature type="region of interest" description="Disordered" evidence="4">
    <location>
        <begin position="500"/>
        <end position="522"/>
    </location>
</feature>
<evidence type="ECO:0000256" key="3">
    <source>
        <dbReference type="RuleBase" id="RU361235"/>
    </source>
</evidence>
<accession>A0A934Q8N9</accession>
<gene>
    <name evidence="6" type="ORF">JD276_12060</name>
</gene>
<name>A0A934Q8N9_9MICO</name>
<dbReference type="PROSITE" id="PS00122">
    <property type="entry name" value="CARBOXYLESTERASE_B_1"/>
    <property type="match status" value="1"/>
</dbReference>
<dbReference type="SUPFAM" id="SSF53474">
    <property type="entry name" value="alpha/beta-Hydrolases"/>
    <property type="match status" value="1"/>
</dbReference>
<dbReference type="PANTHER" id="PTHR11559">
    <property type="entry name" value="CARBOXYLESTERASE"/>
    <property type="match status" value="1"/>
</dbReference>
<dbReference type="GO" id="GO:0016787">
    <property type="term" value="F:hydrolase activity"/>
    <property type="evidence" value="ECO:0007669"/>
    <property type="project" value="UniProtKB-KW"/>
</dbReference>
<keyword evidence="7" id="KW-1185">Reference proteome</keyword>
<proteinExistence type="inferred from homology"/>
<protein>
    <recommendedName>
        <fullName evidence="3">Carboxylic ester hydrolase</fullName>
        <ecNumber evidence="3">3.1.1.-</ecNumber>
    </recommendedName>
</protein>
<dbReference type="Pfam" id="PF00135">
    <property type="entry name" value="COesterase"/>
    <property type="match status" value="1"/>
</dbReference>
<dbReference type="InterPro" id="IPR002018">
    <property type="entry name" value="CarbesteraseB"/>
</dbReference>
<evidence type="ECO:0000313" key="6">
    <source>
        <dbReference type="EMBL" id="MBK0419768.1"/>
    </source>
</evidence>
<evidence type="ECO:0000256" key="4">
    <source>
        <dbReference type="SAM" id="MobiDB-lite"/>
    </source>
</evidence>
<dbReference type="Gene3D" id="3.40.50.1820">
    <property type="entry name" value="alpha/beta hydrolase"/>
    <property type="match status" value="1"/>
</dbReference>
<reference evidence="6" key="1">
    <citation type="submission" date="2020-12" db="EMBL/GenBank/DDBJ databases">
        <title>Leucobacter sp. CAS1, isolated from Chromium sludge.</title>
        <authorList>
            <person name="Xu Z."/>
        </authorList>
    </citation>
    <scope>NUCLEOTIDE SEQUENCE</scope>
    <source>
        <strain evidence="6">CSA1</strain>
    </source>
</reference>
<dbReference type="InterPro" id="IPR029058">
    <property type="entry name" value="AB_hydrolase_fold"/>
</dbReference>
<evidence type="ECO:0000256" key="2">
    <source>
        <dbReference type="ARBA" id="ARBA00022801"/>
    </source>
</evidence>
<dbReference type="AlphaFoldDB" id="A0A934Q8N9"/>
<keyword evidence="2 3" id="KW-0378">Hydrolase</keyword>
<feature type="domain" description="Carboxylesterase type B" evidence="5">
    <location>
        <begin position="46"/>
        <end position="343"/>
    </location>
</feature>
<dbReference type="InterPro" id="IPR050309">
    <property type="entry name" value="Type-B_Carboxylest/Lipase"/>
</dbReference>
<evidence type="ECO:0000256" key="1">
    <source>
        <dbReference type="ARBA" id="ARBA00005964"/>
    </source>
</evidence>
<comment type="caution">
    <text evidence="6">The sequence shown here is derived from an EMBL/GenBank/DDBJ whole genome shotgun (WGS) entry which is preliminary data.</text>
</comment>
<evidence type="ECO:0000259" key="5">
    <source>
        <dbReference type="Pfam" id="PF00135"/>
    </source>
</evidence>
<dbReference type="EC" id="3.1.1.-" evidence="3"/>
<dbReference type="Proteomes" id="UP000608530">
    <property type="component" value="Unassembled WGS sequence"/>
</dbReference>
<sequence>MHASDPAGSAPGPVVATPSGRVLGVWEVEARSSEAGPGTSSGAPSPARVAVFRGIPVAEPPVGPLRFGPPRPRAPWTQVRDATSFGATPQRGDVGITLIPEPSVPGDDTLSVNVWTPAPEPGAALPVVVWIHGGGYVSGAPTSPWYDGRSFARDGVVLVSLSYRLGFEGFGWVEGAVQNRGALDWIRALEWVRDHIAAFGGDPGRVVVAGQSAGGGAALALLGAPGARGLFHGAYAMSPAVPNPSPEAARRHARRLARLAGVEPDLAGFSSVPAERLHALQQRVASPRAPHVLGDVRGLLREGLMLGPVADGEVLETGISEAVVRGTNASVPIVLGTVDDEICGLFPPGGFLDRAPKHALLRTLGAPADAAARWLAANPEAAAGGTAAMLGRYATDAVFRSWIPFIAASRGAAARGGAAADVAARDAVAAPAEGPDPGPTWTYRFAWHGEDPPRAGHCIDVPFAFDRLDGPGVDRVAGAAPPQSLADAVHGALVAFARDGDPGWAPNQDGAGPSRIFDEPVGDRDDAYAAARALRPEG</sequence>
<dbReference type="RefSeq" id="WP_200115910.1">
    <property type="nucleotide sequence ID" value="NZ_JAEHOH010000016.1"/>
</dbReference>
<organism evidence="6 7">
    <name type="scientific">Leucobacter chromiisoli</name>
    <dbReference type="NCBI Taxonomy" id="2796471"/>
    <lineage>
        <taxon>Bacteria</taxon>
        <taxon>Bacillati</taxon>
        <taxon>Actinomycetota</taxon>
        <taxon>Actinomycetes</taxon>
        <taxon>Micrococcales</taxon>
        <taxon>Microbacteriaceae</taxon>
        <taxon>Leucobacter</taxon>
    </lineage>
</organism>
<evidence type="ECO:0000313" key="7">
    <source>
        <dbReference type="Proteomes" id="UP000608530"/>
    </source>
</evidence>
<dbReference type="InterPro" id="IPR019826">
    <property type="entry name" value="Carboxylesterase_B_AS"/>
</dbReference>
<comment type="similarity">
    <text evidence="1 3">Belongs to the type-B carboxylesterase/lipase family.</text>
</comment>